<dbReference type="EMBL" id="RCSX01000065">
    <property type="protein sequence ID" value="KAF7909011.1"/>
    <property type="molecule type" value="Genomic_DNA"/>
</dbReference>
<comment type="function">
    <text evidence="8">Proton-conducting pore forming subunit of the V0 complex of vacuolar(H+)-ATPase (V-ATPase), a multisubunit enzyme composed of a peripheral complex (V1) that hydrolyzes ATP and a membrane integral complex (V0) that translocates protons. V-ATPase is responsible for acidifying and maintaining the pH of intracellular compartments.</text>
</comment>
<name>A0ABQ7I390_9HELO</name>
<evidence type="ECO:0000313" key="12">
    <source>
        <dbReference type="EMBL" id="KAF7909011.1"/>
    </source>
</evidence>
<dbReference type="RefSeq" id="XP_038803652.1">
    <property type="nucleotide sequence ID" value="XM_038960025.1"/>
</dbReference>
<dbReference type="InterPro" id="IPR002379">
    <property type="entry name" value="ATPase_proteolipid_c-like_dom"/>
</dbReference>
<comment type="subunit">
    <text evidence="9 10">V-ATPase is a heteromultimeric enzyme composed of a peripheral catalytic V1 complex (components A to H) attached to an integral membrane V0 proton pore complex (components: a, c, c', c'', d, e, f and VOA1). The decameric c-ring forms the proton-conducting pore, and is composed of eight proteolipid subunits c, one subunit c' and one subunit c''.</text>
</comment>
<dbReference type="InterPro" id="IPR000245">
    <property type="entry name" value="ATPase_proteolipid_csu"/>
</dbReference>
<evidence type="ECO:0000256" key="2">
    <source>
        <dbReference type="ARBA" id="ARBA00007296"/>
    </source>
</evidence>
<reference evidence="12 13" key="1">
    <citation type="journal article" date="2020" name="Genome Biol. Evol.">
        <title>Comparative genomics of Sclerotiniaceae.</title>
        <authorList>
            <person name="Valero Jimenez C.A."/>
            <person name="Steentjes M."/>
            <person name="Scholten O.E."/>
            <person name="Van Kan J.A.L."/>
        </authorList>
    </citation>
    <scope>NUCLEOTIDE SEQUENCE [LARGE SCALE GENOMIC DNA]</scope>
    <source>
        <strain evidence="12 13">B1</strain>
    </source>
</reference>
<protein>
    <recommendedName>
        <fullName evidence="11">V-ATPase proteolipid subunit C-like domain-containing protein</fullName>
    </recommendedName>
</protein>
<sequence>MIDGMYSTHITTKSSSKTMLTSHSALKSRLRRCCCAIVLSNIGAAYGITKSSIGISAVIHPPISILITSTLVAPSALHTNFLHLAADLSVRLSCLASGFSSEVIGDAGVRGAAMQPKMFIGMALVLIFAEILDEPLRINHRPTHDHASNSRCYAL</sequence>
<dbReference type="Proteomes" id="UP000783213">
    <property type="component" value="Unassembled WGS sequence"/>
</dbReference>
<dbReference type="CDD" id="cd18176">
    <property type="entry name" value="ATP-synt_Vo_c_ATP6C_rpt2"/>
    <property type="match status" value="1"/>
</dbReference>
<comment type="caution">
    <text evidence="12">The sequence shown here is derived from an EMBL/GenBank/DDBJ whole genome shotgun (WGS) entry which is preliminary data.</text>
</comment>
<dbReference type="Pfam" id="PF00137">
    <property type="entry name" value="ATP-synt_C"/>
    <property type="match status" value="1"/>
</dbReference>
<keyword evidence="7" id="KW-0472">Membrane</keyword>
<keyword evidence="13" id="KW-1185">Reference proteome</keyword>
<evidence type="ECO:0000256" key="8">
    <source>
        <dbReference type="ARBA" id="ARBA00045519"/>
    </source>
</evidence>
<keyword evidence="4" id="KW-0812">Transmembrane</keyword>
<proteinExistence type="inferred from homology"/>
<accession>A0ABQ7I390</accession>
<organism evidence="12 13">
    <name type="scientific">Botrytis deweyae</name>
    <dbReference type="NCBI Taxonomy" id="2478750"/>
    <lineage>
        <taxon>Eukaryota</taxon>
        <taxon>Fungi</taxon>
        <taxon>Dikarya</taxon>
        <taxon>Ascomycota</taxon>
        <taxon>Pezizomycotina</taxon>
        <taxon>Leotiomycetes</taxon>
        <taxon>Helotiales</taxon>
        <taxon>Sclerotiniaceae</taxon>
        <taxon>Botrytis</taxon>
    </lineage>
</organism>
<dbReference type="PANTHER" id="PTHR10263">
    <property type="entry name" value="V-TYPE PROTON ATPASE PROTEOLIPID SUBUNIT"/>
    <property type="match status" value="1"/>
</dbReference>
<evidence type="ECO:0000256" key="9">
    <source>
        <dbReference type="ARBA" id="ARBA00046480"/>
    </source>
</evidence>
<dbReference type="PRINTS" id="PR00122">
    <property type="entry name" value="VACATPASE"/>
</dbReference>
<dbReference type="Gene3D" id="1.20.120.610">
    <property type="entry name" value="lithium bound rotor ring of v- atpase"/>
    <property type="match status" value="1"/>
</dbReference>
<gene>
    <name evidence="12" type="ORF">EAE98_012400</name>
</gene>
<comment type="similarity">
    <text evidence="2 10">Belongs to the V-ATPase proteolipid subunit family.</text>
</comment>
<keyword evidence="6 10" id="KW-0406">Ion transport</keyword>
<comment type="function">
    <text evidence="10">Proton-conducting pore forming of the V0 complex of vacuolar(H+)-ATPase (V-ATPase), a multisubunit enzyme composed of a peripheral complex (V1) that hydrolyzes ATP and a membrane integral complex (V0) that translocates protons. V-ATPase is responsible for acidifying and maintaining the pH of intracellular compartments.</text>
</comment>
<evidence type="ECO:0000256" key="3">
    <source>
        <dbReference type="ARBA" id="ARBA00022448"/>
    </source>
</evidence>
<evidence type="ECO:0000256" key="10">
    <source>
        <dbReference type="RuleBase" id="RU363060"/>
    </source>
</evidence>
<dbReference type="SUPFAM" id="SSF81333">
    <property type="entry name" value="F1F0 ATP synthase subunit C"/>
    <property type="match status" value="1"/>
</dbReference>
<dbReference type="InterPro" id="IPR035921">
    <property type="entry name" value="F/V-ATP_Csub_sf"/>
</dbReference>
<evidence type="ECO:0000256" key="4">
    <source>
        <dbReference type="ARBA" id="ARBA00022692"/>
    </source>
</evidence>
<keyword evidence="3 10" id="KW-0813">Transport</keyword>
<feature type="domain" description="V-ATPase proteolipid subunit C-like" evidence="11">
    <location>
        <begin position="85"/>
        <end position="132"/>
    </location>
</feature>
<keyword evidence="5" id="KW-1133">Transmembrane helix</keyword>
<dbReference type="GeneID" id="62239171"/>
<evidence type="ECO:0000256" key="7">
    <source>
        <dbReference type="ARBA" id="ARBA00023136"/>
    </source>
</evidence>
<evidence type="ECO:0000256" key="6">
    <source>
        <dbReference type="ARBA" id="ARBA00023065"/>
    </source>
</evidence>
<evidence type="ECO:0000256" key="1">
    <source>
        <dbReference type="ARBA" id="ARBA00004141"/>
    </source>
</evidence>
<comment type="subcellular location">
    <subcellularLocation>
        <location evidence="1">Membrane</location>
        <topology evidence="1">Multi-pass membrane protein</topology>
    </subcellularLocation>
</comment>
<evidence type="ECO:0000259" key="11">
    <source>
        <dbReference type="Pfam" id="PF00137"/>
    </source>
</evidence>
<evidence type="ECO:0000313" key="13">
    <source>
        <dbReference type="Proteomes" id="UP000783213"/>
    </source>
</evidence>
<evidence type="ECO:0000256" key="5">
    <source>
        <dbReference type="ARBA" id="ARBA00022989"/>
    </source>
</evidence>